<organism evidence="1 2">
    <name type="scientific">Karstenula rhodostoma CBS 690.94</name>
    <dbReference type="NCBI Taxonomy" id="1392251"/>
    <lineage>
        <taxon>Eukaryota</taxon>
        <taxon>Fungi</taxon>
        <taxon>Dikarya</taxon>
        <taxon>Ascomycota</taxon>
        <taxon>Pezizomycotina</taxon>
        <taxon>Dothideomycetes</taxon>
        <taxon>Pleosporomycetidae</taxon>
        <taxon>Pleosporales</taxon>
        <taxon>Massarineae</taxon>
        <taxon>Didymosphaeriaceae</taxon>
        <taxon>Karstenula</taxon>
    </lineage>
</organism>
<name>A0A9P4UBV4_9PLEO</name>
<dbReference type="AlphaFoldDB" id="A0A9P4UBV4"/>
<dbReference type="Proteomes" id="UP000799764">
    <property type="component" value="Unassembled WGS sequence"/>
</dbReference>
<evidence type="ECO:0000313" key="1">
    <source>
        <dbReference type="EMBL" id="KAF2443693.1"/>
    </source>
</evidence>
<accession>A0A9P4UBV4</accession>
<protein>
    <submittedName>
        <fullName evidence="1">Uncharacterized protein</fullName>
    </submittedName>
</protein>
<gene>
    <name evidence="1" type="ORF">P171DRAFT_42513</name>
</gene>
<keyword evidence="2" id="KW-1185">Reference proteome</keyword>
<dbReference type="EMBL" id="MU001502">
    <property type="protein sequence ID" value="KAF2443693.1"/>
    <property type="molecule type" value="Genomic_DNA"/>
</dbReference>
<reference evidence="1" key="1">
    <citation type="journal article" date="2020" name="Stud. Mycol.">
        <title>101 Dothideomycetes genomes: a test case for predicting lifestyles and emergence of pathogens.</title>
        <authorList>
            <person name="Haridas S."/>
            <person name="Albert R."/>
            <person name="Binder M."/>
            <person name="Bloem J."/>
            <person name="Labutti K."/>
            <person name="Salamov A."/>
            <person name="Andreopoulos B."/>
            <person name="Baker S."/>
            <person name="Barry K."/>
            <person name="Bills G."/>
            <person name="Bluhm B."/>
            <person name="Cannon C."/>
            <person name="Castanera R."/>
            <person name="Culley D."/>
            <person name="Daum C."/>
            <person name="Ezra D."/>
            <person name="Gonzalez J."/>
            <person name="Henrissat B."/>
            <person name="Kuo A."/>
            <person name="Liang C."/>
            <person name="Lipzen A."/>
            <person name="Lutzoni F."/>
            <person name="Magnuson J."/>
            <person name="Mondo S."/>
            <person name="Nolan M."/>
            <person name="Ohm R."/>
            <person name="Pangilinan J."/>
            <person name="Park H.-J."/>
            <person name="Ramirez L."/>
            <person name="Alfaro M."/>
            <person name="Sun H."/>
            <person name="Tritt A."/>
            <person name="Yoshinaga Y."/>
            <person name="Zwiers L.-H."/>
            <person name="Turgeon B."/>
            <person name="Goodwin S."/>
            <person name="Spatafora J."/>
            <person name="Crous P."/>
            <person name="Grigoriev I."/>
        </authorList>
    </citation>
    <scope>NUCLEOTIDE SEQUENCE</scope>
    <source>
        <strain evidence="1">CBS 690.94</strain>
    </source>
</reference>
<proteinExistence type="predicted"/>
<evidence type="ECO:0000313" key="2">
    <source>
        <dbReference type="Proteomes" id="UP000799764"/>
    </source>
</evidence>
<sequence length="204" mass="22741">MVELIPKSLFARFFVHGTIPSLSVPTSRRHSLLHGRTVGPVARHPCLWQNAKQLGPRRCLVQFDCQTSPLKPPSRADQLPRYPLQHLSGVFTGVPYCPSCCERRYFEPSNRSAYTSSTGLLTPIGASARSCRNPAIEYRLQERICVRVSACTMEYLLIFHPPSVAEWTLLTPMADMSVSDADVRHIGPGRVGIIRLNRDGADIT</sequence>
<comment type="caution">
    <text evidence="1">The sequence shown here is derived from an EMBL/GenBank/DDBJ whole genome shotgun (WGS) entry which is preliminary data.</text>
</comment>